<dbReference type="SMART" id="SM00332">
    <property type="entry name" value="PP2Cc"/>
    <property type="match status" value="1"/>
</dbReference>
<dbReference type="Gene3D" id="3.60.40.10">
    <property type="entry name" value="PPM-type phosphatase domain"/>
    <property type="match status" value="1"/>
</dbReference>
<dbReference type="SMART" id="SM00331">
    <property type="entry name" value="PP2C_SIG"/>
    <property type="match status" value="1"/>
</dbReference>
<accession>A0A9X0WL03</accession>
<gene>
    <name evidence="2" type="ORF">CKO25_18965</name>
</gene>
<feature type="domain" description="PPM-type phosphatase" evidence="1">
    <location>
        <begin position="5"/>
        <end position="244"/>
    </location>
</feature>
<proteinExistence type="predicted"/>
<evidence type="ECO:0000313" key="2">
    <source>
        <dbReference type="EMBL" id="MBK1646681.1"/>
    </source>
</evidence>
<keyword evidence="3" id="KW-1185">Reference proteome</keyword>
<dbReference type="Proteomes" id="UP001138802">
    <property type="component" value="Unassembled WGS sequence"/>
</dbReference>
<comment type="caution">
    <text evidence="2">The sequence shown here is derived from an EMBL/GenBank/DDBJ whole genome shotgun (WGS) entry which is preliminary data.</text>
</comment>
<evidence type="ECO:0000313" key="3">
    <source>
        <dbReference type="Proteomes" id="UP001138802"/>
    </source>
</evidence>
<dbReference type="RefSeq" id="WP_200389506.1">
    <property type="nucleotide sequence ID" value="NZ_NRSD01000031.1"/>
</dbReference>
<dbReference type="PROSITE" id="PS51746">
    <property type="entry name" value="PPM_2"/>
    <property type="match status" value="1"/>
</dbReference>
<evidence type="ECO:0000259" key="1">
    <source>
        <dbReference type="PROSITE" id="PS51746"/>
    </source>
</evidence>
<dbReference type="EMBL" id="NRSD01000031">
    <property type="protein sequence ID" value="MBK1646681.1"/>
    <property type="molecule type" value="Genomic_DNA"/>
</dbReference>
<name>A0A9X0WL03_9GAMM</name>
<dbReference type="AlphaFoldDB" id="A0A9X0WL03"/>
<organism evidence="2 3">
    <name type="scientific">Thiocapsa imhoffii</name>
    <dbReference type="NCBI Taxonomy" id="382777"/>
    <lineage>
        <taxon>Bacteria</taxon>
        <taxon>Pseudomonadati</taxon>
        <taxon>Pseudomonadota</taxon>
        <taxon>Gammaproteobacteria</taxon>
        <taxon>Chromatiales</taxon>
        <taxon>Chromatiaceae</taxon>
        <taxon>Thiocapsa</taxon>
    </lineage>
</organism>
<dbReference type="InterPro" id="IPR036457">
    <property type="entry name" value="PPM-type-like_dom_sf"/>
</dbReference>
<protein>
    <submittedName>
        <fullName evidence="2">Serine/threonine protein phosphatase</fullName>
    </submittedName>
</protein>
<dbReference type="Pfam" id="PF13672">
    <property type="entry name" value="PP2C_2"/>
    <property type="match status" value="1"/>
</dbReference>
<dbReference type="SUPFAM" id="SSF81606">
    <property type="entry name" value="PP2C-like"/>
    <property type="match status" value="1"/>
</dbReference>
<reference evidence="2 3" key="1">
    <citation type="journal article" date="2020" name="Microorganisms">
        <title>Osmotic Adaptation and Compatible Solute Biosynthesis of Phototrophic Bacteria as Revealed from Genome Analyses.</title>
        <authorList>
            <person name="Imhoff J.F."/>
            <person name="Rahn T."/>
            <person name="Kunzel S."/>
            <person name="Keller A."/>
            <person name="Neulinger S.C."/>
        </authorList>
    </citation>
    <scope>NUCLEOTIDE SEQUENCE [LARGE SCALE GENOMIC DNA]</scope>
    <source>
        <strain evidence="2 3">DSM 21303</strain>
    </source>
</reference>
<dbReference type="CDD" id="cd00143">
    <property type="entry name" value="PP2Cc"/>
    <property type="match status" value="1"/>
</dbReference>
<dbReference type="InterPro" id="IPR001932">
    <property type="entry name" value="PPM-type_phosphatase-like_dom"/>
</dbReference>
<sequence>MTRCDFISATLCKAGARANNEDAYGVREDDDGGVWVVADGLGGHGGGEVAARIAVETLLGALDPGAGLGSVDLMAVLTDAAGAIRARQRAEPALSGMRTTVVVLASDGEHALWAHLGDSRLYWFRAGRILVQTEDHSVPQALVRAGELAPEAVRFHEDRNRLLRTLGDEKPLRPGIPEAPLALVDGDACLLCSDGFWESVTEAEMEVSLAKAGDPGQWLTLMEKCLRGRTHPGQDNYTALAIWFERSDAAP</sequence>